<keyword evidence="2" id="KW-1185">Reference proteome</keyword>
<proteinExistence type="predicted"/>
<accession>A0A7J0GFS2</accession>
<dbReference type="Proteomes" id="UP000585474">
    <property type="component" value="Unassembled WGS sequence"/>
</dbReference>
<evidence type="ECO:0000313" key="2">
    <source>
        <dbReference type="Proteomes" id="UP000585474"/>
    </source>
</evidence>
<reference evidence="1 2" key="1">
    <citation type="submission" date="2019-07" db="EMBL/GenBank/DDBJ databases">
        <title>De Novo Assembly of kiwifruit Actinidia rufa.</title>
        <authorList>
            <person name="Sugita-Konishi S."/>
            <person name="Sato K."/>
            <person name="Mori E."/>
            <person name="Abe Y."/>
            <person name="Kisaki G."/>
            <person name="Hamano K."/>
            <person name="Suezawa K."/>
            <person name="Otani M."/>
            <person name="Fukuda T."/>
            <person name="Manabe T."/>
            <person name="Gomi K."/>
            <person name="Tabuchi M."/>
            <person name="Akimitsu K."/>
            <person name="Kataoka I."/>
        </authorList>
    </citation>
    <scope>NUCLEOTIDE SEQUENCE [LARGE SCALE GENOMIC DNA]</scope>
    <source>
        <strain evidence="2">cv. Fuchu</strain>
    </source>
</reference>
<sequence length="70" mass="7264">MSTSGGSDQGHCKKAVVGQIGGDGLWVVLVAEFCGISHFNEGRSERVAFLWVAMKESGGVGAGRVKILSV</sequence>
<dbReference type="EMBL" id="BJWL01000021">
    <property type="protein sequence ID" value="GFZ09656.1"/>
    <property type="molecule type" value="Genomic_DNA"/>
</dbReference>
<name>A0A7J0GFS2_9ERIC</name>
<dbReference type="AlphaFoldDB" id="A0A7J0GFS2"/>
<comment type="caution">
    <text evidence="1">The sequence shown here is derived from an EMBL/GenBank/DDBJ whole genome shotgun (WGS) entry which is preliminary data.</text>
</comment>
<organism evidence="1 2">
    <name type="scientific">Actinidia rufa</name>
    <dbReference type="NCBI Taxonomy" id="165716"/>
    <lineage>
        <taxon>Eukaryota</taxon>
        <taxon>Viridiplantae</taxon>
        <taxon>Streptophyta</taxon>
        <taxon>Embryophyta</taxon>
        <taxon>Tracheophyta</taxon>
        <taxon>Spermatophyta</taxon>
        <taxon>Magnoliopsida</taxon>
        <taxon>eudicotyledons</taxon>
        <taxon>Gunneridae</taxon>
        <taxon>Pentapetalae</taxon>
        <taxon>asterids</taxon>
        <taxon>Ericales</taxon>
        <taxon>Actinidiaceae</taxon>
        <taxon>Actinidia</taxon>
    </lineage>
</organism>
<evidence type="ECO:0000313" key="1">
    <source>
        <dbReference type="EMBL" id="GFZ09656.1"/>
    </source>
</evidence>
<protein>
    <submittedName>
        <fullName evidence="1">Uncharacterized protein</fullName>
    </submittedName>
</protein>
<gene>
    <name evidence="1" type="ORF">Acr_21g0002550</name>
</gene>